<name>A0A810L0B2_9ACTN</name>
<sequence>MAAAKAPTTVHVELARQIVNRQMSGKSQSAKDKAVRELAALIASGHGLHG</sequence>
<reference evidence="1" key="1">
    <citation type="submission" date="2020-08" db="EMBL/GenBank/DDBJ databases">
        <title>Whole genome shotgun sequence of Actinocatenispora sera NBRC 101916.</title>
        <authorList>
            <person name="Komaki H."/>
            <person name="Tamura T."/>
        </authorList>
    </citation>
    <scope>NUCLEOTIDE SEQUENCE</scope>
    <source>
        <strain evidence="1">NBRC 101916</strain>
    </source>
</reference>
<gene>
    <name evidence="1" type="ORF">Asera_20440</name>
</gene>
<protein>
    <submittedName>
        <fullName evidence="1">Uncharacterized protein</fullName>
    </submittedName>
</protein>
<accession>A0A810L0B2</accession>
<dbReference type="AlphaFoldDB" id="A0A810L0B2"/>
<dbReference type="RefSeq" id="WP_157034851.1">
    <property type="nucleotide sequence ID" value="NZ_AP023354.1"/>
</dbReference>
<dbReference type="EMBL" id="AP023354">
    <property type="protein sequence ID" value="BCJ27936.1"/>
    <property type="molecule type" value="Genomic_DNA"/>
</dbReference>
<organism evidence="1 2">
    <name type="scientific">Actinocatenispora sera</name>
    <dbReference type="NCBI Taxonomy" id="390989"/>
    <lineage>
        <taxon>Bacteria</taxon>
        <taxon>Bacillati</taxon>
        <taxon>Actinomycetota</taxon>
        <taxon>Actinomycetes</taxon>
        <taxon>Micromonosporales</taxon>
        <taxon>Micromonosporaceae</taxon>
        <taxon>Actinocatenispora</taxon>
    </lineage>
</organism>
<keyword evidence="2" id="KW-1185">Reference proteome</keyword>
<evidence type="ECO:0000313" key="1">
    <source>
        <dbReference type="EMBL" id="BCJ27936.1"/>
    </source>
</evidence>
<dbReference type="KEGG" id="aser:Asera_20440"/>
<proteinExistence type="predicted"/>
<dbReference type="Proteomes" id="UP000680750">
    <property type="component" value="Chromosome"/>
</dbReference>
<evidence type="ECO:0000313" key="2">
    <source>
        <dbReference type="Proteomes" id="UP000680750"/>
    </source>
</evidence>